<evidence type="ECO:0000259" key="4">
    <source>
        <dbReference type="Pfam" id="PF02770"/>
    </source>
</evidence>
<proteinExistence type="predicted"/>
<comment type="caution">
    <text evidence="5">The sequence shown here is derived from an EMBL/GenBank/DDBJ whole genome shotgun (WGS) entry which is preliminary data.</text>
</comment>
<keyword evidence="2" id="KW-0560">Oxidoreductase</keyword>
<protein>
    <submittedName>
        <fullName evidence="5">Acyl-CoA dehydrogenase</fullName>
    </submittedName>
</protein>
<dbReference type="GO" id="GO:0050660">
    <property type="term" value="F:flavin adenine dinucleotide binding"/>
    <property type="evidence" value="ECO:0007669"/>
    <property type="project" value="InterPro"/>
</dbReference>
<dbReference type="Pfam" id="PF02770">
    <property type="entry name" value="Acyl-CoA_dh_M"/>
    <property type="match status" value="1"/>
</dbReference>
<dbReference type="Gene3D" id="1.10.540.10">
    <property type="entry name" value="Acyl-CoA dehydrogenase/oxidase, N-terminal domain"/>
    <property type="match status" value="1"/>
</dbReference>
<dbReference type="AlphaFoldDB" id="A0A4Z0NUR5"/>
<dbReference type="InterPro" id="IPR037069">
    <property type="entry name" value="AcylCoA_DH/ox_N_sf"/>
</dbReference>
<keyword evidence="1" id="KW-0285">Flavoprotein</keyword>
<dbReference type="GO" id="GO:0003995">
    <property type="term" value="F:acyl-CoA dehydrogenase activity"/>
    <property type="evidence" value="ECO:0007669"/>
    <property type="project" value="TreeGrafter"/>
</dbReference>
<dbReference type="Gene3D" id="2.40.110.10">
    <property type="entry name" value="Butyryl-CoA Dehydrogenase, subunit A, domain 2"/>
    <property type="match status" value="1"/>
</dbReference>
<gene>
    <name evidence="5" type="ORF">EU555_06730</name>
</gene>
<feature type="region of interest" description="Disordered" evidence="3">
    <location>
        <begin position="22"/>
        <end position="52"/>
    </location>
</feature>
<dbReference type="EMBL" id="SRLB01000004">
    <property type="protein sequence ID" value="TGE01284.1"/>
    <property type="molecule type" value="Genomic_DNA"/>
</dbReference>
<evidence type="ECO:0000256" key="1">
    <source>
        <dbReference type="ARBA" id="ARBA00022630"/>
    </source>
</evidence>
<organism evidence="5 6">
    <name type="scientific">Methylobacterium nonmethylotrophicum</name>
    <dbReference type="NCBI Taxonomy" id="1141884"/>
    <lineage>
        <taxon>Bacteria</taxon>
        <taxon>Pseudomonadati</taxon>
        <taxon>Pseudomonadota</taxon>
        <taxon>Alphaproteobacteria</taxon>
        <taxon>Hyphomicrobiales</taxon>
        <taxon>Methylobacteriaceae</taxon>
        <taxon>Methylobacterium</taxon>
    </lineage>
</organism>
<dbReference type="InterPro" id="IPR009100">
    <property type="entry name" value="AcylCoA_DH/oxidase_NM_dom_sf"/>
</dbReference>
<evidence type="ECO:0000256" key="3">
    <source>
        <dbReference type="SAM" id="MobiDB-lite"/>
    </source>
</evidence>
<evidence type="ECO:0000313" key="5">
    <source>
        <dbReference type="EMBL" id="TGE01284.1"/>
    </source>
</evidence>
<keyword evidence="6" id="KW-1185">Reference proteome</keyword>
<dbReference type="InterPro" id="IPR050741">
    <property type="entry name" value="Acyl-CoA_dehydrogenase"/>
</dbReference>
<dbReference type="GO" id="GO:0005737">
    <property type="term" value="C:cytoplasm"/>
    <property type="evidence" value="ECO:0007669"/>
    <property type="project" value="TreeGrafter"/>
</dbReference>
<dbReference type="Gene3D" id="1.20.140.10">
    <property type="entry name" value="Butyryl-CoA Dehydrogenase, subunit A, domain 3"/>
    <property type="match status" value="1"/>
</dbReference>
<name>A0A4Z0NUR5_9HYPH</name>
<dbReference type="InterPro" id="IPR046373">
    <property type="entry name" value="Acyl-CoA_Oxase/DH_mid-dom_sf"/>
</dbReference>
<dbReference type="GO" id="GO:0016712">
    <property type="term" value="F:oxidoreductase activity, acting on paired donors, with incorporation or reduction of molecular oxygen, reduced flavin or flavoprotein as one donor, and incorporation of one atom of oxygen"/>
    <property type="evidence" value="ECO:0007669"/>
    <property type="project" value="TreeGrafter"/>
</dbReference>
<dbReference type="PANTHER" id="PTHR48083:SF19">
    <property type="entry name" value="FLAVIN-DEPENDENT MONOOXYGENASE, OXYGENASE SUBUNIT HSAA"/>
    <property type="match status" value="1"/>
</dbReference>
<evidence type="ECO:0000256" key="2">
    <source>
        <dbReference type="ARBA" id="ARBA00023002"/>
    </source>
</evidence>
<sequence length="465" mass="49009">MRCCRSCARPDDSATTIPARPCATISGSSPTPTRATPSPCAAPVPADRSAPMLQGHKLDPAAATRPDWSPVTRRLGLDALFAEFAAGAAERDVARRPITTETAALKARGFGAVRLAPAEGGAGVSLPELFALARDLASADPNIAHVFRNHFFAVEQHRKTPADPFSARILALAGEGRMFGNAVSEAGGGPAGSRGQVPGARLSRDGDGYRVSGRKIYSTGNLHADHLFVSAMDEASGQIMQFLVSTRAPGVILDDDWTGFGQKLTGSGTTVFADVAVAPEDLFALPERQEGEPYLYGFTFHQVYLTVVISGIVTRILQDALGLVRGRSRNYYHALAEHPSGEPEIQAVIGRIAAHRAAILAVTDRAVAALDLAWARAAHPDAEALSIAASIAAAEAKIVTDEVAATLAGLLLDVGSGSAVATERALDRHWRNLKVIAAHNPRIYKERVVGDHYLNGALPPTGAFF</sequence>
<dbReference type="InterPro" id="IPR006091">
    <property type="entry name" value="Acyl-CoA_Oxase/DH_mid-dom"/>
</dbReference>
<dbReference type="InterPro" id="IPR036250">
    <property type="entry name" value="AcylCo_DH-like_C"/>
</dbReference>
<feature type="domain" description="Acyl-CoA oxidase/dehydrogenase middle" evidence="4">
    <location>
        <begin position="200"/>
        <end position="275"/>
    </location>
</feature>
<dbReference type="OrthoDB" id="6184213at2"/>
<evidence type="ECO:0000313" key="6">
    <source>
        <dbReference type="Proteomes" id="UP000297535"/>
    </source>
</evidence>
<accession>A0A4Z0NUR5</accession>
<reference evidence="5 6" key="1">
    <citation type="submission" date="2019-04" db="EMBL/GenBank/DDBJ databases">
        <authorList>
            <person name="Feng G."/>
            <person name="Zhu H."/>
        </authorList>
    </citation>
    <scope>NUCLEOTIDE SEQUENCE [LARGE SCALE GENOMIC DNA]</scope>
    <source>
        <strain evidence="5 6">6HR-1</strain>
    </source>
</reference>
<dbReference type="SUPFAM" id="SSF56645">
    <property type="entry name" value="Acyl-CoA dehydrogenase NM domain-like"/>
    <property type="match status" value="1"/>
</dbReference>
<dbReference type="GO" id="GO:0033539">
    <property type="term" value="P:fatty acid beta-oxidation using acyl-CoA dehydrogenase"/>
    <property type="evidence" value="ECO:0007669"/>
    <property type="project" value="TreeGrafter"/>
</dbReference>
<feature type="region of interest" description="Disordered" evidence="3">
    <location>
        <begin position="183"/>
        <end position="206"/>
    </location>
</feature>
<dbReference type="Proteomes" id="UP000297535">
    <property type="component" value="Unassembled WGS sequence"/>
</dbReference>
<dbReference type="PANTHER" id="PTHR48083">
    <property type="entry name" value="MEDIUM-CHAIN SPECIFIC ACYL-COA DEHYDROGENASE, MITOCHONDRIAL-RELATED"/>
    <property type="match status" value="1"/>
</dbReference>
<dbReference type="SUPFAM" id="SSF47203">
    <property type="entry name" value="Acyl-CoA dehydrogenase C-terminal domain-like"/>
    <property type="match status" value="1"/>
</dbReference>
<feature type="compositionally biased region" description="Low complexity" evidence="3">
    <location>
        <begin position="28"/>
        <end position="43"/>
    </location>
</feature>